<evidence type="ECO:0000313" key="1">
    <source>
        <dbReference type="EMBL" id="EMR02204.1"/>
    </source>
</evidence>
<name>M7NUR5_9BACT</name>
<proteinExistence type="predicted"/>
<dbReference type="Proteomes" id="UP000011910">
    <property type="component" value="Unassembled WGS sequence"/>
</dbReference>
<sequence length="68" mass="7957">MIWGLPGMIISVPFMSILRIFCSNVPRLQPYAYLLGTRGTERHAITIHSLRYHWNRLVQYISKDTPAR</sequence>
<reference evidence="1 2" key="1">
    <citation type="journal article" date="2013" name="Genome Announc.">
        <title>Draft Genome Sequence of Cesiribacter andamanensis Strain AMV16T, Isolated from a Soil Sample from a Mud Volcano in the Andaman Islands, India.</title>
        <authorList>
            <person name="Shivaji S."/>
            <person name="Ara S."/>
            <person name="Begum Z."/>
            <person name="Srinivas T.N."/>
            <person name="Singh A."/>
            <person name="Kumar Pinnaka A."/>
        </authorList>
    </citation>
    <scope>NUCLEOTIDE SEQUENCE [LARGE SCALE GENOMIC DNA]</scope>
    <source>
        <strain evidence="1 2">AMV16</strain>
    </source>
</reference>
<organism evidence="1 2">
    <name type="scientific">Cesiribacter andamanensis AMV16</name>
    <dbReference type="NCBI Taxonomy" id="1279009"/>
    <lineage>
        <taxon>Bacteria</taxon>
        <taxon>Pseudomonadati</taxon>
        <taxon>Bacteroidota</taxon>
        <taxon>Cytophagia</taxon>
        <taxon>Cytophagales</taxon>
        <taxon>Cesiribacteraceae</taxon>
        <taxon>Cesiribacter</taxon>
    </lineage>
</organism>
<dbReference type="EMBL" id="AODQ01000069">
    <property type="protein sequence ID" value="EMR02204.1"/>
    <property type="molecule type" value="Genomic_DNA"/>
</dbReference>
<gene>
    <name evidence="1" type="ORF">ADICEAN_02679</name>
</gene>
<protein>
    <submittedName>
        <fullName evidence="1">Uncharacterized protein</fullName>
    </submittedName>
</protein>
<evidence type="ECO:0000313" key="2">
    <source>
        <dbReference type="Proteomes" id="UP000011910"/>
    </source>
</evidence>
<comment type="caution">
    <text evidence="1">The sequence shown here is derived from an EMBL/GenBank/DDBJ whole genome shotgun (WGS) entry which is preliminary data.</text>
</comment>
<keyword evidence="2" id="KW-1185">Reference proteome</keyword>
<dbReference type="AlphaFoldDB" id="M7NUR5"/>
<accession>M7NUR5</accession>